<dbReference type="InterPro" id="IPR037118">
    <property type="entry name" value="Val-tRNA_synth_C_sf"/>
</dbReference>
<dbReference type="Gene3D" id="3.40.50.300">
    <property type="entry name" value="P-loop containing nucleotide triphosphate hydrolases"/>
    <property type="match status" value="2"/>
</dbReference>
<evidence type="ECO:0000259" key="5">
    <source>
        <dbReference type="PROSITE" id="PS50893"/>
    </source>
</evidence>
<proteinExistence type="predicted"/>
<dbReference type="FunFam" id="3.40.50.300:FF:000011">
    <property type="entry name" value="Putative ABC transporter ATP-binding component"/>
    <property type="match status" value="1"/>
</dbReference>
<reference evidence="6" key="2">
    <citation type="journal article" date="2021" name="PeerJ">
        <title>Extensive microbial diversity within the chicken gut microbiome revealed by metagenomics and culture.</title>
        <authorList>
            <person name="Gilroy R."/>
            <person name="Ravi A."/>
            <person name="Getino M."/>
            <person name="Pursley I."/>
            <person name="Horton D.L."/>
            <person name="Alikhan N.F."/>
            <person name="Baker D."/>
            <person name="Gharbi K."/>
            <person name="Hall N."/>
            <person name="Watson M."/>
            <person name="Adriaenssens E.M."/>
            <person name="Foster-Nyarko E."/>
            <person name="Jarju S."/>
            <person name="Secka A."/>
            <person name="Antonio M."/>
            <person name="Oren A."/>
            <person name="Chaudhuri R.R."/>
            <person name="La Ragione R."/>
            <person name="Hildebrand F."/>
            <person name="Pallen M.J."/>
        </authorList>
    </citation>
    <scope>NUCLEOTIDE SEQUENCE</scope>
    <source>
        <strain evidence="6">CHK157-1446</strain>
    </source>
</reference>
<dbReference type="PANTHER" id="PTHR42855">
    <property type="entry name" value="ABC TRANSPORTER ATP-BINDING SUBUNIT"/>
    <property type="match status" value="1"/>
</dbReference>
<keyword evidence="1" id="KW-0677">Repeat</keyword>
<evidence type="ECO:0000256" key="1">
    <source>
        <dbReference type="ARBA" id="ARBA00022737"/>
    </source>
</evidence>
<dbReference type="Gene3D" id="1.10.287.380">
    <property type="entry name" value="Valyl-tRNA synthetase, C-terminal domain"/>
    <property type="match status" value="1"/>
</dbReference>
<dbReference type="GO" id="GO:0003677">
    <property type="term" value="F:DNA binding"/>
    <property type="evidence" value="ECO:0007669"/>
    <property type="project" value="InterPro"/>
</dbReference>
<dbReference type="Pfam" id="PF16326">
    <property type="entry name" value="ABC_tran_CTD"/>
    <property type="match status" value="1"/>
</dbReference>
<dbReference type="SMART" id="SM00382">
    <property type="entry name" value="AAA"/>
    <property type="match status" value="2"/>
</dbReference>
<dbReference type="GO" id="GO:0005524">
    <property type="term" value="F:ATP binding"/>
    <property type="evidence" value="ECO:0007669"/>
    <property type="project" value="UniProtKB-KW"/>
</dbReference>
<dbReference type="InterPro" id="IPR032781">
    <property type="entry name" value="ABC_tran_Xtn"/>
</dbReference>
<evidence type="ECO:0000313" key="7">
    <source>
        <dbReference type="Proteomes" id="UP000823982"/>
    </source>
</evidence>
<protein>
    <submittedName>
        <fullName evidence="6">ABC-F family ATP-binding cassette domain-containing protein</fullName>
    </submittedName>
</protein>
<feature type="domain" description="ABC transporter" evidence="5">
    <location>
        <begin position="3"/>
        <end position="263"/>
    </location>
</feature>
<feature type="coiled-coil region" evidence="4">
    <location>
        <begin position="580"/>
        <end position="637"/>
    </location>
</feature>
<dbReference type="EMBL" id="DVIR01000043">
    <property type="protein sequence ID" value="HIS24709.1"/>
    <property type="molecule type" value="Genomic_DNA"/>
</dbReference>
<dbReference type="Pfam" id="PF12848">
    <property type="entry name" value="ABC_tran_Xtn"/>
    <property type="match status" value="1"/>
</dbReference>
<evidence type="ECO:0000256" key="3">
    <source>
        <dbReference type="ARBA" id="ARBA00022840"/>
    </source>
</evidence>
<keyword evidence="2" id="KW-0547">Nucleotide-binding</keyword>
<dbReference type="FunFam" id="3.40.50.300:FF:000309">
    <property type="entry name" value="ABC transporter ATP-binding protein"/>
    <property type="match status" value="1"/>
</dbReference>
<sequence>MLVSLENVYKYYNGEAILENINFTINQGERIGLVGVNGCGKTTLLSIITGKTSWDKAPDGSGSISFAQNLRIGYLEQGVGLSAECSIAQEMRKPFSELDREYERMSEIEASYASLSPAELEKAEAEYAKLSTHYENNDGYIIDVKIKTILNGMGFSGLDLERSVNSLSGGERTRLALAKLLLEEPELLILDEPTNHLDLDTMQWLEDYLLGYKGTILTVSHNRYFLDRICTRICEIEYMHLKSYSGNYTTFLKLKKEEVARQEKIYKAEQEKISELRFFIDKNRASATSAKAAKSKQHMLDRIEENAVEKPHVYHKPAKIKLEYDIEPPKEVLEVSDIDISPDGGQSILLDSFSLSVRRADRVGIIGANGAGKSTILKTILGILPHSKGRISWAQNVRTAYFDQKNEQLNPHNTVIDEIHNRYPAMTDLQIRSVLGSVLLSGESVFKPVGVISGGEKTKLSFALMMLRRANVLILDEPTNHLDISTKEVLEDALSEYTGTIIFVSHDRYLLNKIATRIVCISDASSKEYKGNYDDYLAQKVVEREAAEQAARAHEAAAPPKKQYRTKNQRALDVKKKQDIKELEEHIGDLETQIKDLEAAICDPETAADYIKMNELCQTLEQRKEELNECMDKWVEMQ</sequence>
<name>A0A9D1EP00_9FIRM</name>
<dbReference type="InterPro" id="IPR032524">
    <property type="entry name" value="ABC_tran_C"/>
</dbReference>
<dbReference type="GO" id="GO:0016887">
    <property type="term" value="F:ATP hydrolysis activity"/>
    <property type="evidence" value="ECO:0007669"/>
    <property type="project" value="InterPro"/>
</dbReference>
<keyword evidence="3 6" id="KW-0067">ATP-binding</keyword>
<gene>
    <name evidence="6" type="ORF">IAD01_04815</name>
</gene>
<accession>A0A9D1EP00</accession>
<dbReference type="CDD" id="cd03221">
    <property type="entry name" value="ABCF_EF-3"/>
    <property type="match status" value="2"/>
</dbReference>
<organism evidence="6 7">
    <name type="scientific">Candidatus Faeciplasma gallinarum</name>
    <dbReference type="NCBI Taxonomy" id="2840799"/>
    <lineage>
        <taxon>Bacteria</taxon>
        <taxon>Bacillati</taxon>
        <taxon>Bacillota</taxon>
        <taxon>Clostridia</taxon>
        <taxon>Eubacteriales</taxon>
        <taxon>Oscillospiraceae</taxon>
        <taxon>Oscillospiraceae incertae sedis</taxon>
        <taxon>Candidatus Faeciplasma</taxon>
    </lineage>
</organism>
<comment type="caution">
    <text evidence="6">The sequence shown here is derived from an EMBL/GenBank/DDBJ whole genome shotgun (WGS) entry which is preliminary data.</text>
</comment>
<dbReference type="InterPro" id="IPR017871">
    <property type="entry name" value="ABC_transporter-like_CS"/>
</dbReference>
<evidence type="ECO:0000313" key="6">
    <source>
        <dbReference type="EMBL" id="HIS24709.1"/>
    </source>
</evidence>
<keyword evidence="4" id="KW-0175">Coiled coil</keyword>
<dbReference type="Pfam" id="PF00005">
    <property type="entry name" value="ABC_tran"/>
    <property type="match status" value="2"/>
</dbReference>
<evidence type="ECO:0000256" key="4">
    <source>
        <dbReference type="SAM" id="Coils"/>
    </source>
</evidence>
<dbReference type="AlphaFoldDB" id="A0A9D1EP00"/>
<dbReference type="SUPFAM" id="SSF52540">
    <property type="entry name" value="P-loop containing nucleoside triphosphate hydrolases"/>
    <property type="match status" value="2"/>
</dbReference>
<dbReference type="Proteomes" id="UP000823982">
    <property type="component" value="Unassembled WGS sequence"/>
</dbReference>
<evidence type="ECO:0000256" key="2">
    <source>
        <dbReference type="ARBA" id="ARBA00022741"/>
    </source>
</evidence>
<feature type="domain" description="ABC transporter" evidence="5">
    <location>
        <begin position="333"/>
        <end position="549"/>
    </location>
</feature>
<dbReference type="PROSITE" id="PS50893">
    <property type="entry name" value="ABC_TRANSPORTER_2"/>
    <property type="match status" value="2"/>
</dbReference>
<dbReference type="InterPro" id="IPR051309">
    <property type="entry name" value="ABCF_ATPase"/>
</dbReference>
<dbReference type="InterPro" id="IPR027417">
    <property type="entry name" value="P-loop_NTPase"/>
</dbReference>
<reference evidence="6" key="1">
    <citation type="submission" date="2020-10" db="EMBL/GenBank/DDBJ databases">
        <authorList>
            <person name="Gilroy R."/>
        </authorList>
    </citation>
    <scope>NUCLEOTIDE SEQUENCE</scope>
    <source>
        <strain evidence="6">CHK157-1446</strain>
    </source>
</reference>
<dbReference type="PANTHER" id="PTHR42855:SF2">
    <property type="entry name" value="DRUG RESISTANCE ABC TRANSPORTER,ATP-BINDING PROTEIN"/>
    <property type="match status" value="1"/>
</dbReference>
<dbReference type="PROSITE" id="PS00211">
    <property type="entry name" value="ABC_TRANSPORTER_1"/>
    <property type="match status" value="2"/>
</dbReference>
<dbReference type="InterPro" id="IPR003439">
    <property type="entry name" value="ABC_transporter-like_ATP-bd"/>
</dbReference>
<dbReference type="InterPro" id="IPR003593">
    <property type="entry name" value="AAA+_ATPase"/>
</dbReference>